<dbReference type="Proteomes" id="UP001427805">
    <property type="component" value="Unassembled WGS sequence"/>
</dbReference>
<evidence type="ECO:0000256" key="4">
    <source>
        <dbReference type="SAM" id="MobiDB-lite"/>
    </source>
</evidence>
<evidence type="ECO:0000256" key="5">
    <source>
        <dbReference type="SAM" id="SignalP"/>
    </source>
</evidence>
<protein>
    <recommendedName>
        <fullName evidence="1">peptidylprolyl isomerase</fullName>
        <ecNumber evidence="1">5.2.1.8</ecNumber>
    </recommendedName>
</protein>
<evidence type="ECO:0000259" key="6">
    <source>
        <dbReference type="PROSITE" id="PS50072"/>
    </source>
</evidence>
<evidence type="ECO:0000313" key="8">
    <source>
        <dbReference type="Proteomes" id="UP001427805"/>
    </source>
</evidence>
<organism evidence="7 8">
    <name type="scientific">Sphingomonas rustica</name>
    <dbReference type="NCBI Taxonomy" id="3103142"/>
    <lineage>
        <taxon>Bacteria</taxon>
        <taxon>Pseudomonadati</taxon>
        <taxon>Pseudomonadota</taxon>
        <taxon>Alphaproteobacteria</taxon>
        <taxon>Sphingomonadales</taxon>
        <taxon>Sphingomonadaceae</taxon>
        <taxon>Sphingomonas</taxon>
    </lineage>
</organism>
<keyword evidence="2" id="KW-0697">Rotamase</keyword>
<dbReference type="InterPro" id="IPR029000">
    <property type="entry name" value="Cyclophilin-like_dom_sf"/>
</dbReference>
<evidence type="ECO:0000313" key="7">
    <source>
        <dbReference type="EMBL" id="MEN3748977.1"/>
    </source>
</evidence>
<dbReference type="InterPro" id="IPR044666">
    <property type="entry name" value="Cyclophilin_A-like"/>
</dbReference>
<dbReference type="PANTHER" id="PTHR45625:SF4">
    <property type="entry name" value="PEPTIDYLPROLYL ISOMERASE DOMAIN AND WD REPEAT-CONTAINING PROTEIN 1"/>
    <property type="match status" value="1"/>
</dbReference>
<evidence type="ECO:0000256" key="1">
    <source>
        <dbReference type="ARBA" id="ARBA00013194"/>
    </source>
</evidence>
<sequence length="277" mass="29023">MRFVATMAAMAVMFSALPAAAQQEPAPTAAPAPVQPAPTEPAPAEPAPAPAPTPTPTPAPAPAAGAEAAPAAAAPAKPAEPEIRTAPIVVPADPENTWVLDLSTGGRVLVRLRPDAAPQMVERIKTLTRRGFYNNTIFHRVIDAPESMAQGGDPRGNGTGGSDLPNLPAEFNNLPHVRGSVSAARAQDPNSANSQFFIMFGPRLGFDRNYTVFGRVVGGMEWVDKIERGEPPANPTRIVHAYIQSDNPPAYQNAAPAPMQLPPGETPVVLPETAPRK</sequence>
<feature type="compositionally biased region" description="Pro residues" evidence="4">
    <location>
        <begin position="28"/>
        <end position="61"/>
    </location>
</feature>
<gene>
    <name evidence="7" type="ORF">TPR58_17510</name>
</gene>
<comment type="caution">
    <text evidence="7">The sequence shown here is derived from an EMBL/GenBank/DDBJ whole genome shotgun (WGS) entry which is preliminary data.</text>
</comment>
<feature type="compositionally biased region" description="Low complexity" evidence="4">
    <location>
        <begin position="247"/>
        <end position="258"/>
    </location>
</feature>
<feature type="compositionally biased region" description="Low complexity" evidence="4">
    <location>
        <begin position="62"/>
        <end position="77"/>
    </location>
</feature>
<feature type="signal peptide" evidence="5">
    <location>
        <begin position="1"/>
        <end position="21"/>
    </location>
</feature>
<dbReference type="GO" id="GO:0003755">
    <property type="term" value="F:peptidyl-prolyl cis-trans isomerase activity"/>
    <property type="evidence" value="ECO:0007669"/>
    <property type="project" value="UniProtKB-EC"/>
</dbReference>
<accession>A0ABV0BF28</accession>
<name>A0ABV0BF28_9SPHN</name>
<dbReference type="EC" id="5.2.1.8" evidence="1"/>
<dbReference type="PANTHER" id="PTHR45625">
    <property type="entry name" value="PEPTIDYL-PROLYL CIS-TRANS ISOMERASE-RELATED"/>
    <property type="match status" value="1"/>
</dbReference>
<dbReference type="RefSeq" id="WP_346248020.1">
    <property type="nucleotide sequence ID" value="NZ_JBDIZK010000011.1"/>
</dbReference>
<feature type="region of interest" description="Disordered" evidence="4">
    <location>
        <begin position="24"/>
        <end position="80"/>
    </location>
</feature>
<dbReference type="EMBL" id="JBDIZK010000011">
    <property type="protein sequence ID" value="MEN3748977.1"/>
    <property type="molecule type" value="Genomic_DNA"/>
</dbReference>
<feature type="region of interest" description="Disordered" evidence="4">
    <location>
        <begin position="247"/>
        <end position="277"/>
    </location>
</feature>
<dbReference type="CDD" id="cd00317">
    <property type="entry name" value="cyclophilin"/>
    <property type="match status" value="1"/>
</dbReference>
<proteinExistence type="predicted"/>
<dbReference type="SUPFAM" id="SSF50891">
    <property type="entry name" value="Cyclophilin-like"/>
    <property type="match status" value="1"/>
</dbReference>
<reference evidence="7 8" key="1">
    <citation type="submission" date="2024-05" db="EMBL/GenBank/DDBJ databases">
        <title>Sphingomonas sp. HF-S3 16S ribosomal RNA gene Genome sequencing and assembly.</title>
        <authorList>
            <person name="Lee H."/>
        </authorList>
    </citation>
    <scope>NUCLEOTIDE SEQUENCE [LARGE SCALE GENOMIC DNA]</scope>
    <source>
        <strain evidence="7 8">HF-S3</strain>
    </source>
</reference>
<dbReference type="Gene3D" id="2.40.100.10">
    <property type="entry name" value="Cyclophilin-like"/>
    <property type="match status" value="1"/>
</dbReference>
<dbReference type="Pfam" id="PF00160">
    <property type="entry name" value="Pro_isomerase"/>
    <property type="match status" value="1"/>
</dbReference>
<feature type="chain" id="PRO_5045374191" description="peptidylprolyl isomerase" evidence="5">
    <location>
        <begin position="22"/>
        <end position="277"/>
    </location>
</feature>
<feature type="domain" description="PPIase cyclophilin-type" evidence="6">
    <location>
        <begin position="106"/>
        <end position="248"/>
    </location>
</feature>
<keyword evidence="5" id="KW-0732">Signal</keyword>
<dbReference type="InterPro" id="IPR002130">
    <property type="entry name" value="Cyclophilin-type_PPIase_dom"/>
</dbReference>
<dbReference type="PROSITE" id="PS50072">
    <property type="entry name" value="CSA_PPIASE_2"/>
    <property type="match status" value="1"/>
</dbReference>
<evidence type="ECO:0000256" key="3">
    <source>
        <dbReference type="ARBA" id="ARBA00023235"/>
    </source>
</evidence>
<evidence type="ECO:0000256" key="2">
    <source>
        <dbReference type="ARBA" id="ARBA00023110"/>
    </source>
</evidence>
<keyword evidence="3 7" id="KW-0413">Isomerase</keyword>
<keyword evidence="8" id="KW-1185">Reference proteome</keyword>